<proteinExistence type="predicted"/>
<dbReference type="Pfam" id="PF13589">
    <property type="entry name" value="HATPase_c_3"/>
    <property type="match status" value="1"/>
</dbReference>
<dbReference type="Gene3D" id="3.30.565.10">
    <property type="entry name" value="Histidine kinase-like ATPase, C-terminal domain"/>
    <property type="match status" value="1"/>
</dbReference>
<dbReference type="EMBL" id="CACVAX010000006">
    <property type="protein sequence ID" value="CAA6802158.1"/>
    <property type="molecule type" value="Genomic_DNA"/>
</dbReference>
<evidence type="ECO:0000313" key="1">
    <source>
        <dbReference type="EMBL" id="CAA6802158.1"/>
    </source>
</evidence>
<protein>
    <recommendedName>
        <fullName evidence="2">ATP-binding protein</fullName>
    </recommendedName>
</protein>
<dbReference type="AlphaFoldDB" id="A0A6S6SH87"/>
<name>A0A6S6SH87_9BACT</name>
<gene>
    <name evidence="1" type="ORF">HELGO_WM2088</name>
</gene>
<dbReference type="SUPFAM" id="SSF55874">
    <property type="entry name" value="ATPase domain of HSP90 chaperone/DNA topoisomerase II/histidine kinase"/>
    <property type="match status" value="1"/>
</dbReference>
<evidence type="ECO:0008006" key="2">
    <source>
        <dbReference type="Google" id="ProtNLM"/>
    </source>
</evidence>
<reference evidence="1" key="1">
    <citation type="submission" date="2020-01" db="EMBL/GenBank/DDBJ databases">
        <authorList>
            <person name="Meier V. D."/>
            <person name="Meier V D."/>
        </authorList>
    </citation>
    <scope>NUCLEOTIDE SEQUENCE</scope>
    <source>
        <strain evidence="1">HLG_WM_MAG_04</strain>
    </source>
</reference>
<dbReference type="InterPro" id="IPR036890">
    <property type="entry name" value="HATPase_C_sf"/>
</dbReference>
<sequence>MKTELVNPNIKNFIKSFRDVGYTFEIAVADVLDNSISANASEIRIYTVPSPKLFFCMLDNGKGMSEEELVEAMRLATKNPEEEREKKDLGRFGLGLKTASFSQCKKLTVLSKKDEIISIRQWDLDYISSSNQWLLITPNIFDFKETPLVDELNGLESGTLVIWEELDRYKEQSFSTNIEKLRKHLSLVFHRFLEGSDSFTKLKISINNSLLKPFDPFNANNDATFRKSSEKIKVYDSMIEVTPYILPHHSKVSRQEWEEYSTSDGYIKSQGFYLYRANRLLIHGTWWGLHKAIDAHKLVRIKIDISNKQDSYWGIDIKKSTANPMPEIKKDLKRIILEVTKEGLKPFVKRARKINDKTTTRFWTTIPNNEEFRFGLNKDHPIYQKLLSSLSEDGISLLNIYLKGLEAYLPLSAIQSQLQQNPHKVKQEQALSDEDIEELVVKLKSSGLSQEYIDSLLKTEIFKNKKGLLEDE</sequence>
<accession>A0A6S6SH87</accession>
<organism evidence="1">
    <name type="scientific">uncultured Sulfurovum sp</name>
    <dbReference type="NCBI Taxonomy" id="269237"/>
    <lineage>
        <taxon>Bacteria</taxon>
        <taxon>Pseudomonadati</taxon>
        <taxon>Campylobacterota</taxon>
        <taxon>Epsilonproteobacteria</taxon>
        <taxon>Campylobacterales</taxon>
        <taxon>Sulfurovaceae</taxon>
        <taxon>Sulfurovum</taxon>
        <taxon>environmental samples</taxon>
    </lineage>
</organism>